<dbReference type="SUPFAM" id="SSF82649">
    <property type="entry name" value="SufE/NifU"/>
    <property type="match status" value="1"/>
</dbReference>
<gene>
    <name evidence="2" type="ORF">ENO08_00255</name>
</gene>
<protein>
    <submittedName>
        <fullName evidence="2">Iron-sulfur cluster assembly scaffold protein</fullName>
    </submittedName>
</protein>
<dbReference type="Proteomes" id="UP000886069">
    <property type="component" value="Unassembled WGS sequence"/>
</dbReference>
<dbReference type="EMBL" id="DSEC01000020">
    <property type="protein sequence ID" value="HER42876.1"/>
    <property type="molecule type" value="Genomic_DNA"/>
</dbReference>
<dbReference type="PANTHER" id="PTHR10093">
    <property type="entry name" value="IRON-SULFUR CLUSTER ASSEMBLY ENZYME NIFU HOMOLOG"/>
    <property type="match status" value="1"/>
</dbReference>
<proteinExistence type="predicted"/>
<dbReference type="Gene3D" id="3.90.1010.10">
    <property type="match status" value="1"/>
</dbReference>
<dbReference type="GO" id="GO:0051536">
    <property type="term" value="F:iron-sulfur cluster binding"/>
    <property type="evidence" value="ECO:0007669"/>
    <property type="project" value="InterPro"/>
</dbReference>
<feature type="domain" description="NIF system FeS cluster assembly NifU N-terminal" evidence="1">
    <location>
        <begin position="8"/>
        <end position="90"/>
    </location>
</feature>
<dbReference type="CDD" id="cd06664">
    <property type="entry name" value="IscU_like"/>
    <property type="match status" value="1"/>
</dbReference>
<feature type="non-terminal residue" evidence="2">
    <location>
        <position position="90"/>
    </location>
</feature>
<dbReference type="InterPro" id="IPR002871">
    <property type="entry name" value="NIF_FeS_clus_asmbl_NifU_N"/>
</dbReference>
<dbReference type="Pfam" id="PF01592">
    <property type="entry name" value="NifU_N"/>
    <property type="match status" value="1"/>
</dbReference>
<reference evidence="2" key="1">
    <citation type="journal article" date="2020" name="mSystems">
        <title>Genome- and Community-Level Interaction Insights into Carbon Utilization and Element Cycling Functions of Hydrothermarchaeota in Hydrothermal Sediment.</title>
        <authorList>
            <person name="Zhou Z."/>
            <person name="Liu Y."/>
            <person name="Xu W."/>
            <person name="Pan J."/>
            <person name="Luo Z.H."/>
            <person name="Li M."/>
        </authorList>
    </citation>
    <scope>NUCLEOTIDE SEQUENCE [LARGE SCALE GENOMIC DNA]</scope>
    <source>
        <strain evidence="2">SpSt-1233</strain>
    </source>
</reference>
<dbReference type="AlphaFoldDB" id="A0A7V2ATC3"/>
<name>A0A7V2ATC3_UNCEI</name>
<organism evidence="2">
    <name type="scientific">Eiseniibacteriota bacterium</name>
    <dbReference type="NCBI Taxonomy" id="2212470"/>
    <lineage>
        <taxon>Bacteria</taxon>
        <taxon>Candidatus Eiseniibacteriota</taxon>
    </lineage>
</organism>
<comment type="caution">
    <text evidence="2">The sequence shown here is derived from an EMBL/GenBank/DDBJ whole genome shotgun (WGS) entry which is preliminary data.</text>
</comment>
<evidence type="ECO:0000313" key="2">
    <source>
        <dbReference type="EMBL" id="HER42876.1"/>
    </source>
</evidence>
<dbReference type="GO" id="GO:0016226">
    <property type="term" value="P:iron-sulfur cluster assembly"/>
    <property type="evidence" value="ECO:0007669"/>
    <property type="project" value="InterPro"/>
</dbReference>
<sequence length="90" mass="9668">MDIVNAAFFDHFTNPRNAGLIENANGLGRYGDPECGDFLVISLRVENGIIENIGFMCRGCSAAIATSSVTTELARGKSVEEAARITNEMI</sequence>
<dbReference type="GO" id="GO:0005506">
    <property type="term" value="F:iron ion binding"/>
    <property type="evidence" value="ECO:0007669"/>
    <property type="project" value="InterPro"/>
</dbReference>
<evidence type="ECO:0000259" key="1">
    <source>
        <dbReference type="Pfam" id="PF01592"/>
    </source>
</evidence>
<accession>A0A7V2ATC3</accession>